<feature type="compositionally biased region" description="Basic residues" evidence="1">
    <location>
        <begin position="73"/>
        <end position="89"/>
    </location>
</feature>
<comment type="caution">
    <text evidence="2">The sequence shown here is derived from an EMBL/GenBank/DDBJ whole genome shotgun (WGS) entry which is preliminary data.</text>
</comment>
<proteinExistence type="predicted"/>
<feature type="region of interest" description="Disordered" evidence="1">
    <location>
        <begin position="1"/>
        <end position="138"/>
    </location>
</feature>
<keyword evidence="3" id="KW-1185">Reference proteome</keyword>
<organism evidence="2 3">
    <name type="scientific">Stylosanthes scabra</name>
    <dbReference type="NCBI Taxonomy" id="79078"/>
    <lineage>
        <taxon>Eukaryota</taxon>
        <taxon>Viridiplantae</taxon>
        <taxon>Streptophyta</taxon>
        <taxon>Embryophyta</taxon>
        <taxon>Tracheophyta</taxon>
        <taxon>Spermatophyta</taxon>
        <taxon>Magnoliopsida</taxon>
        <taxon>eudicotyledons</taxon>
        <taxon>Gunneridae</taxon>
        <taxon>Pentapetalae</taxon>
        <taxon>rosids</taxon>
        <taxon>fabids</taxon>
        <taxon>Fabales</taxon>
        <taxon>Fabaceae</taxon>
        <taxon>Papilionoideae</taxon>
        <taxon>50 kb inversion clade</taxon>
        <taxon>dalbergioids sensu lato</taxon>
        <taxon>Dalbergieae</taxon>
        <taxon>Pterocarpus clade</taxon>
        <taxon>Stylosanthes</taxon>
    </lineage>
</organism>
<feature type="compositionally biased region" description="Basic and acidic residues" evidence="1">
    <location>
        <begin position="165"/>
        <end position="183"/>
    </location>
</feature>
<gene>
    <name evidence="2" type="ORF">PIB30_054466</name>
</gene>
<feature type="region of interest" description="Disordered" evidence="1">
    <location>
        <begin position="165"/>
        <end position="194"/>
    </location>
</feature>
<feature type="compositionally biased region" description="Basic and acidic residues" evidence="1">
    <location>
        <begin position="62"/>
        <end position="72"/>
    </location>
</feature>
<evidence type="ECO:0000313" key="2">
    <source>
        <dbReference type="EMBL" id="MED6185166.1"/>
    </source>
</evidence>
<accession>A0ABU6WIC3</accession>
<dbReference type="Proteomes" id="UP001341840">
    <property type="component" value="Unassembled WGS sequence"/>
</dbReference>
<feature type="compositionally biased region" description="Basic and acidic residues" evidence="1">
    <location>
        <begin position="1"/>
        <end position="16"/>
    </location>
</feature>
<evidence type="ECO:0000313" key="3">
    <source>
        <dbReference type="Proteomes" id="UP001341840"/>
    </source>
</evidence>
<reference evidence="2 3" key="1">
    <citation type="journal article" date="2023" name="Plants (Basel)">
        <title>Bridging the Gap: Combining Genomics and Transcriptomics Approaches to Understand Stylosanthes scabra, an Orphan Legume from the Brazilian Caatinga.</title>
        <authorList>
            <person name="Ferreira-Neto J.R.C."/>
            <person name="da Silva M.D."/>
            <person name="Binneck E."/>
            <person name="de Melo N.F."/>
            <person name="da Silva R.H."/>
            <person name="de Melo A.L.T.M."/>
            <person name="Pandolfi V."/>
            <person name="Bustamante F.O."/>
            <person name="Brasileiro-Vidal A.C."/>
            <person name="Benko-Iseppon A.M."/>
        </authorList>
    </citation>
    <scope>NUCLEOTIDE SEQUENCE [LARGE SCALE GENOMIC DNA]</scope>
    <source>
        <tissue evidence="2">Leaves</tissue>
    </source>
</reference>
<protein>
    <submittedName>
        <fullName evidence="2">Uncharacterized protein</fullName>
    </submittedName>
</protein>
<feature type="compositionally biased region" description="Basic residues" evidence="1">
    <location>
        <begin position="184"/>
        <end position="194"/>
    </location>
</feature>
<evidence type="ECO:0000256" key="1">
    <source>
        <dbReference type="SAM" id="MobiDB-lite"/>
    </source>
</evidence>
<feature type="non-terminal residue" evidence="2">
    <location>
        <position position="194"/>
    </location>
</feature>
<sequence>MDHDQVQSNMESKENMDGPIENEEVVPVSDSESDALSAPPGFEPTFLISPSGFEDWQQIKETQSEAVREREKHSHKQKRGGKSKGRTSLKLKDRIQAVLKGGNKRRKDKKLREIGDATDIEWSGGEGDSEEDDIEHSESKLERIWRIGAETGLVAQEEEKANKYLRNKEEEAATQRRGRETKRTRARRSKATSK</sequence>
<name>A0ABU6WIC3_9FABA</name>
<dbReference type="EMBL" id="JASCZI010181658">
    <property type="protein sequence ID" value="MED6185166.1"/>
    <property type="molecule type" value="Genomic_DNA"/>
</dbReference>